<evidence type="ECO:0000259" key="1">
    <source>
        <dbReference type="Pfam" id="PF05229"/>
    </source>
</evidence>
<gene>
    <name evidence="2" type="ORF">RFM68_28940</name>
</gene>
<reference evidence="2 3" key="1">
    <citation type="submission" date="2023-08" db="EMBL/GenBank/DDBJ databases">
        <title>Implementing the SeqCode for naming new Mesorhizobium species isolated from Vachellia karroo root nodules.</title>
        <authorList>
            <person name="Van Lill M."/>
        </authorList>
    </citation>
    <scope>NUCLEOTIDE SEQUENCE [LARGE SCALE GENOMIC DNA]</scope>
    <source>
        <strain evidence="2 3">MSK 1335</strain>
    </source>
</reference>
<comment type="caution">
    <text evidence="2">The sequence shown here is derived from an EMBL/GenBank/DDBJ whole genome shotgun (WGS) entry which is preliminary data.</text>
</comment>
<evidence type="ECO:0000313" key="3">
    <source>
        <dbReference type="Proteomes" id="UP001276840"/>
    </source>
</evidence>
<proteinExistence type="predicted"/>
<accession>A0ABU4ZSY7</accession>
<dbReference type="Proteomes" id="UP001276840">
    <property type="component" value="Unassembled WGS sequence"/>
</dbReference>
<keyword evidence="3" id="KW-1185">Reference proteome</keyword>
<dbReference type="PANTHER" id="PTHR37089:SF4">
    <property type="entry name" value="EXPORTED PROTEIN"/>
    <property type="match status" value="1"/>
</dbReference>
<organism evidence="2 3">
    <name type="scientific">Mesorhizobium montanum</name>
    <dbReference type="NCBI Taxonomy" id="3072323"/>
    <lineage>
        <taxon>Bacteria</taxon>
        <taxon>Pseudomonadati</taxon>
        <taxon>Pseudomonadota</taxon>
        <taxon>Alphaproteobacteria</taxon>
        <taxon>Hyphomicrobiales</taxon>
        <taxon>Phyllobacteriaceae</taxon>
        <taxon>Mesorhizobium</taxon>
    </lineage>
</organism>
<name>A0ABU4ZSY7_9HYPH</name>
<dbReference type="InterPro" id="IPR007893">
    <property type="entry name" value="Spore_coat_U/FanG"/>
</dbReference>
<dbReference type="SMART" id="SM00972">
    <property type="entry name" value="SCPU"/>
    <property type="match status" value="1"/>
</dbReference>
<dbReference type="InterPro" id="IPR053167">
    <property type="entry name" value="Spore_coat_component"/>
</dbReference>
<dbReference type="EMBL" id="JAVIJF010000027">
    <property type="protein sequence ID" value="MDX8528512.1"/>
    <property type="molecule type" value="Genomic_DNA"/>
</dbReference>
<dbReference type="Pfam" id="PF05229">
    <property type="entry name" value="SCPU"/>
    <property type="match status" value="1"/>
</dbReference>
<protein>
    <submittedName>
        <fullName evidence="2">Spore coat U domain-containing protein</fullName>
    </submittedName>
</protein>
<evidence type="ECO:0000313" key="2">
    <source>
        <dbReference type="EMBL" id="MDX8528512.1"/>
    </source>
</evidence>
<sequence length="153" mass="15551">MALLALFSGEANATTTTNSMSVQMTITASCTINSAATLNFGSSGVIAANVDQTSTLQVQCTNTTPYNIGLNAGTGSGATVATRKMTNGASTINYTLYSDSGRTTVWGNTVGTDTVSATGNGSAQSFTVYGRVPTQSTPAPAVYTDTVTVTVTY</sequence>
<feature type="domain" description="Spore coat protein U/FanG" evidence="1">
    <location>
        <begin position="17"/>
        <end position="150"/>
    </location>
</feature>
<dbReference type="PANTHER" id="PTHR37089">
    <property type="entry name" value="PROTEIN U-RELATED"/>
    <property type="match status" value="1"/>
</dbReference>